<dbReference type="Gene3D" id="3.40.50.150">
    <property type="entry name" value="Vaccinia Virus protein VP39"/>
    <property type="match status" value="1"/>
</dbReference>
<keyword evidence="1" id="KW-0489">Methyltransferase</keyword>
<dbReference type="SUPFAM" id="SSF53335">
    <property type="entry name" value="S-adenosyl-L-methionine-dependent methyltransferases"/>
    <property type="match status" value="1"/>
</dbReference>
<reference evidence="1" key="1">
    <citation type="submission" date="2019-12" db="EMBL/GenBank/DDBJ databases">
        <title>Whole-genome sequence of Halomicrobium mukohataei pws1.</title>
        <authorList>
            <person name="Verma D.K."/>
            <person name="Gopal K."/>
            <person name="Prasad E.S."/>
        </authorList>
    </citation>
    <scope>NUCLEOTIDE SEQUENCE</scope>
    <source>
        <strain evidence="1">Pws1</strain>
    </source>
</reference>
<name>A0A847UBB2_9EURY</name>
<dbReference type="InterPro" id="IPR029063">
    <property type="entry name" value="SAM-dependent_MTases_sf"/>
</dbReference>
<evidence type="ECO:0000313" key="1">
    <source>
        <dbReference type="EMBL" id="NLV08378.1"/>
    </source>
</evidence>
<keyword evidence="1" id="KW-0808">Transferase</keyword>
<dbReference type="OrthoDB" id="359429at2157"/>
<sequence length="227" mass="25566">MHTSVAIFVAKALTESEIEGCRILEVGSRNINGSVRPIIESRNPQNYTGVDMVDGKGVDEVVDATNIVEEFGENSFDVVVSTEMLEHAKNWKNTINNIKRVCENEGVIVLTTRSKGFKFHGYPNDYWRYEVGDMKEIFKDHKIELLESDPESPGVFIKASKPCEFSQKDISQQPLYSVVSGKRTVNCPVTYSDTAFEKLQIQLREDGLKFTVATALLNASRKIYNTM</sequence>
<accession>A0A847UBB2</accession>
<dbReference type="EMBL" id="WOYG01000001">
    <property type="protein sequence ID" value="NLV08378.1"/>
    <property type="molecule type" value="Genomic_DNA"/>
</dbReference>
<gene>
    <name evidence="1" type="ORF">GOC74_00300</name>
</gene>
<evidence type="ECO:0000313" key="2">
    <source>
        <dbReference type="Proteomes" id="UP000608662"/>
    </source>
</evidence>
<dbReference type="AlphaFoldDB" id="A0A847UBB2"/>
<comment type="caution">
    <text evidence="1">The sequence shown here is derived from an EMBL/GenBank/DDBJ whole genome shotgun (WGS) entry which is preliminary data.</text>
</comment>
<dbReference type="RefSeq" id="WP_170092413.1">
    <property type="nucleotide sequence ID" value="NZ_WOYG01000001.1"/>
</dbReference>
<dbReference type="GO" id="GO:0032259">
    <property type="term" value="P:methylation"/>
    <property type="evidence" value="ECO:0007669"/>
    <property type="project" value="UniProtKB-KW"/>
</dbReference>
<dbReference type="GO" id="GO:0008168">
    <property type="term" value="F:methyltransferase activity"/>
    <property type="evidence" value="ECO:0007669"/>
    <property type="project" value="UniProtKB-KW"/>
</dbReference>
<protein>
    <submittedName>
        <fullName evidence="1">Methyltransferase domain-containing protein</fullName>
    </submittedName>
</protein>
<organism evidence="1 2">
    <name type="scientific">Halomicrobium mukohataei</name>
    <dbReference type="NCBI Taxonomy" id="57705"/>
    <lineage>
        <taxon>Archaea</taxon>
        <taxon>Methanobacteriati</taxon>
        <taxon>Methanobacteriota</taxon>
        <taxon>Stenosarchaea group</taxon>
        <taxon>Halobacteria</taxon>
        <taxon>Halobacteriales</taxon>
        <taxon>Haloarculaceae</taxon>
        <taxon>Halomicrobium</taxon>
    </lineage>
</organism>
<dbReference type="Pfam" id="PF13489">
    <property type="entry name" value="Methyltransf_23"/>
    <property type="match status" value="1"/>
</dbReference>
<dbReference type="Proteomes" id="UP000608662">
    <property type="component" value="Unassembled WGS sequence"/>
</dbReference>
<proteinExistence type="predicted"/>